<dbReference type="Gene3D" id="3.40.50.1000">
    <property type="entry name" value="HAD superfamily/HAD-like"/>
    <property type="match status" value="1"/>
</dbReference>
<dbReference type="KEGG" id="pmad:BAY61_28765"/>
<dbReference type="InterPro" id="IPR023198">
    <property type="entry name" value="PGP-like_dom2"/>
</dbReference>
<dbReference type="SUPFAM" id="SSF56784">
    <property type="entry name" value="HAD-like"/>
    <property type="match status" value="1"/>
</dbReference>
<dbReference type="RefSeq" id="WP_091803025.1">
    <property type="nucleotide sequence ID" value="NZ_CP016353.1"/>
</dbReference>
<proteinExistence type="predicted"/>
<dbReference type="NCBIfam" id="TIGR01509">
    <property type="entry name" value="HAD-SF-IA-v3"/>
    <property type="match status" value="1"/>
</dbReference>
<dbReference type="Pfam" id="PF00702">
    <property type="entry name" value="Hydrolase"/>
    <property type="match status" value="1"/>
</dbReference>
<evidence type="ECO:0000313" key="1">
    <source>
        <dbReference type="EMBL" id="SDC86278.1"/>
    </source>
</evidence>
<dbReference type="PANTHER" id="PTHR43481">
    <property type="entry name" value="FRUCTOSE-1-PHOSPHATE PHOSPHATASE"/>
    <property type="match status" value="1"/>
</dbReference>
<accession>A0A222VWI8</accession>
<dbReference type="InterPro" id="IPR006439">
    <property type="entry name" value="HAD-SF_hydro_IA"/>
</dbReference>
<organism evidence="1 2">
    <name type="scientific">Prauserella marina</name>
    <dbReference type="NCBI Taxonomy" id="530584"/>
    <lineage>
        <taxon>Bacteria</taxon>
        <taxon>Bacillati</taxon>
        <taxon>Actinomycetota</taxon>
        <taxon>Actinomycetes</taxon>
        <taxon>Pseudonocardiales</taxon>
        <taxon>Pseudonocardiaceae</taxon>
        <taxon>Prauserella</taxon>
    </lineage>
</organism>
<dbReference type="Proteomes" id="UP000199494">
    <property type="component" value="Unassembled WGS sequence"/>
</dbReference>
<dbReference type="SFLD" id="SFLDS00003">
    <property type="entry name" value="Haloacid_Dehalogenase"/>
    <property type="match status" value="1"/>
</dbReference>
<name>A0A222VWI8_9PSEU</name>
<protein>
    <submittedName>
        <fullName evidence="1">Haloacid dehalogenase superfamily, subfamily IA, variant 3 with third motif having DD or ED</fullName>
    </submittedName>
</protein>
<dbReference type="OrthoDB" id="9812856at2"/>
<reference evidence="1 2" key="1">
    <citation type="submission" date="2016-10" db="EMBL/GenBank/DDBJ databases">
        <authorList>
            <person name="de Groot N.N."/>
        </authorList>
    </citation>
    <scope>NUCLEOTIDE SEQUENCE [LARGE SCALE GENOMIC DNA]</scope>
    <source>
        <strain evidence="1 2">CGMCC 4.5506</strain>
    </source>
</reference>
<dbReference type="EMBL" id="FMZE01000004">
    <property type="protein sequence ID" value="SDC86278.1"/>
    <property type="molecule type" value="Genomic_DNA"/>
</dbReference>
<gene>
    <name evidence="1" type="ORF">SAMN05421630_104184</name>
</gene>
<dbReference type="InterPro" id="IPR036412">
    <property type="entry name" value="HAD-like_sf"/>
</dbReference>
<dbReference type="InterPro" id="IPR051806">
    <property type="entry name" value="HAD-like_SPP"/>
</dbReference>
<dbReference type="Gene3D" id="1.10.150.240">
    <property type="entry name" value="Putative phosphatase, domain 2"/>
    <property type="match status" value="1"/>
</dbReference>
<dbReference type="GO" id="GO:0050308">
    <property type="term" value="F:sugar-phosphatase activity"/>
    <property type="evidence" value="ECO:0007669"/>
    <property type="project" value="TreeGrafter"/>
</dbReference>
<dbReference type="InterPro" id="IPR023214">
    <property type="entry name" value="HAD_sf"/>
</dbReference>
<dbReference type="PANTHER" id="PTHR43481:SF4">
    <property type="entry name" value="GLYCEROL-1-PHOSPHATE PHOSPHOHYDROLASE 1-RELATED"/>
    <property type="match status" value="1"/>
</dbReference>
<evidence type="ECO:0000313" key="2">
    <source>
        <dbReference type="Proteomes" id="UP000199494"/>
    </source>
</evidence>
<dbReference type="AlphaFoldDB" id="A0A222VWI8"/>
<dbReference type="SFLD" id="SFLDG01129">
    <property type="entry name" value="C1.5:_HAD__Beta-PGM__Phosphata"/>
    <property type="match status" value="1"/>
</dbReference>
<keyword evidence="2" id="KW-1185">Reference proteome</keyword>
<sequence length="237" mass="24434">MADGTQPVAAVFDAVVFDMDGVLVDSEHLWEENWTAYAARHDVRWTSEDTATVQGMSAPEWAAYLADRSGTADTVEQVEHAVVDGMIAAVEAGEAPLLPGADAMVRDVSAKVPIALASSATRKVIDAVLSTHGLAGEFTATVSSAEVARGKPNPDVYLEASARLGRSGGECLAVEDSSNGIKAAAAAGLTVIALPNRTYPPRDDALALASAVATDNDEVRVALLAYLAGERAGGAVT</sequence>
<dbReference type="STRING" id="530584.SAMN05421630_104184"/>